<feature type="transmembrane region" description="Helical" evidence="1">
    <location>
        <begin position="247"/>
        <end position="267"/>
    </location>
</feature>
<feature type="transmembrane region" description="Helical" evidence="1">
    <location>
        <begin position="83"/>
        <end position="102"/>
    </location>
</feature>
<proteinExistence type="predicted"/>
<feature type="transmembrane region" description="Helical" evidence="1">
    <location>
        <begin position="224"/>
        <end position="241"/>
    </location>
</feature>
<evidence type="ECO:0000259" key="2">
    <source>
        <dbReference type="Pfam" id="PF06181"/>
    </source>
</evidence>
<dbReference type="Pfam" id="PF06181">
    <property type="entry name" value="Urate_ox_N"/>
    <property type="match status" value="1"/>
</dbReference>
<accession>A0A5B8R717</accession>
<dbReference type="GO" id="GO:0020037">
    <property type="term" value="F:heme binding"/>
    <property type="evidence" value="ECO:0007669"/>
    <property type="project" value="InterPro"/>
</dbReference>
<evidence type="ECO:0000313" key="3">
    <source>
        <dbReference type="EMBL" id="QEA04849.1"/>
    </source>
</evidence>
<feature type="transmembrane region" description="Helical" evidence="1">
    <location>
        <begin position="12"/>
        <end position="33"/>
    </location>
</feature>
<feature type="transmembrane region" description="Helical" evidence="1">
    <location>
        <begin position="173"/>
        <end position="193"/>
    </location>
</feature>
<organism evidence="3">
    <name type="scientific">uncultured organism</name>
    <dbReference type="NCBI Taxonomy" id="155900"/>
    <lineage>
        <taxon>unclassified sequences</taxon>
        <taxon>environmental samples</taxon>
    </lineage>
</organism>
<dbReference type="InterPro" id="IPR010389">
    <property type="entry name" value="Urate_ox_N"/>
</dbReference>
<dbReference type="EMBL" id="MN079090">
    <property type="protein sequence ID" value="QEA04849.1"/>
    <property type="molecule type" value="Genomic_DNA"/>
</dbReference>
<reference evidence="3" key="1">
    <citation type="submission" date="2019-06" db="EMBL/GenBank/DDBJ databases">
        <authorList>
            <person name="Murdoch R.W."/>
            <person name="Fathepure B."/>
        </authorList>
    </citation>
    <scope>NUCLEOTIDE SEQUENCE</scope>
</reference>
<dbReference type="AlphaFoldDB" id="A0A5B8R717"/>
<dbReference type="GO" id="GO:0009055">
    <property type="term" value="F:electron transfer activity"/>
    <property type="evidence" value="ECO:0007669"/>
    <property type="project" value="InterPro"/>
</dbReference>
<feature type="transmembrane region" description="Helical" evidence="1">
    <location>
        <begin position="146"/>
        <end position="167"/>
    </location>
</feature>
<dbReference type="InterPro" id="IPR036909">
    <property type="entry name" value="Cyt_c-like_dom_sf"/>
</dbReference>
<keyword evidence="1" id="KW-0472">Membrane</keyword>
<name>A0A5B8R717_9ZZZZ</name>
<feature type="domain" description="Urate oxidase N-terminal" evidence="2">
    <location>
        <begin position="4"/>
        <end position="293"/>
    </location>
</feature>
<protein>
    <recommendedName>
        <fullName evidence="2">Urate oxidase N-terminal domain-containing protein</fullName>
    </recommendedName>
</protein>
<keyword evidence="1" id="KW-0812">Transmembrane</keyword>
<evidence type="ECO:0000256" key="1">
    <source>
        <dbReference type="SAM" id="Phobius"/>
    </source>
</evidence>
<feature type="transmembrane region" description="Helical" evidence="1">
    <location>
        <begin position="279"/>
        <end position="296"/>
    </location>
</feature>
<sequence>MEAHLMEWANLLVRWIHLIVGIAWIGASFYFNWLENNLERTGKPAGIAGNLWAVHGGGFYFVEKYAVAPPQLPETLHWFKWEAYFTWISGFTLLIIVYYLNAQTMMVNPAVAALQPWQAVAIGIATLVAAWLVYDGLCRWLGERPRLLAALITVLIVLLAWGLSTVFSGRAAYIHVGAAIGTCMVANVFFVIIPSQKELVRAMEEGRSPDPRYGKNGLLRSRHNNYLTLPVLFIMISNHFPGTYAAAWNWAILAAVSIISVAVRHYFNIRHRPGAAKQFILPASALAFAAVVAVLSPPVRSMLTGDGTGGTVSEVSFEQVHTIIDERCTTCHAPEPSFSGYASPPAGIVLETAAQIRKHRADIKRVAVDSHYMPLGNITGITDEERAALGAWIERNKE</sequence>
<keyword evidence="1" id="KW-1133">Transmembrane helix</keyword>
<gene>
    <name evidence="3" type="ORF">KBTEX_01158</name>
</gene>
<dbReference type="SUPFAM" id="SSF46626">
    <property type="entry name" value="Cytochrome c"/>
    <property type="match status" value="1"/>
</dbReference>
<feature type="transmembrane region" description="Helical" evidence="1">
    <location>
        <begin position="114"/>
        <end position="134"/>
    </location>
</feature>